<comment type="similarity">
    <text evidence="1">Belongs to the ABC transporter superfamily.</text>
</comment>
<dbReference type="InterPro" id="IPR027417">
    <property type="entry name" value="P-loop_NTPase"/>
</dbReference>
<dbReference type="PANTHER" id="PTHR43117:SF4">
    <property type="entry name" value="OSMOPROTECTANT IMPORT ATP-BINDING PROTEIN OSMV"/>
    <property type="match status" value="1"/>
</dbReference>
<evidence type="ECO:0000259" key="6">
    <source>
        <dbReference type="PROSITE" id="PS50893"/>
    </source>
</evidence>
<dbReference type="Gene3D" id="3.40.50.300">
    <property type="entry name" value="P-loop containing nucleotide triphosphate hydrolases"/>
    <property type="match status" value="2"/>
</dbReference>
<accession>A0A0J0XY16</accession>
<keyword evidence="3" id="KW-0547">Nucleotide-binding</keyword>
<evidence type="ECO:0000256" key="5">
    <source>
        <dbReference type="SAM" id="MobiDB-lite"/>
    </source>
</evidence>
<dbReference type="InterPro" id="IPR003439">
    <property type="entry name" value="ABC_transporter-like_ATP-bd"/>
</dbReference>
<dbReference type="Proteomes" id="UP000053611">
    <property type="component" value="Unassembled WGS sequence"/>
</dbReference>
<dbReference type="AlphaFoldDB" id="A0A0J0XY16"/>
<evidence type="ECO:0000256" key="3">
    <source>
        <dbReference type="ARBA" id="ARBA00022741"/>
    </source>
</evidence>
<keyword evidence="4" id="KW-0067">ATP-binding</keyword>
<reference evidence="7 8" key="1">
    <citation type="submission" date="2015-03" db="EMBL/GenBank/DDBJ databases">
        <title>Genomics and transcriptomics of the oil-accumulating basidiomycete yeast T. oleaginosus allow insights into substrate utilization and the diverse evolutionary trajectories of mating systems in fungi.</title>
        <authorList>
            <consortium name="DOE Joint Genome Institute"/>
            <person name="Kourist R."/>
            <person name="Kracht O."/>
            <person name="Bracharz F."/>
            <person name="Lipzen A."/>
            <person name="Nolan M."/>
            <person name="Ohm R."/>
            <person name="Grigoriev I."/>
            <person name="Sun S."/>
            <person name="Heitman J."/>
            <person name="Bruck T."/>
            <person name="Nowrousian M."/>
        </authorList>
    </citation>
    <scope>NUCLEOTIDE SEQUENCE [LARGE SCALE GENOMIC DNA]</scope>
    <source>
        <strain evidence="7 8">IBC0246</strain>
    </source>
</reference>
<dbReference type="InterPro" id="IPR003593">
    <property type="entry name" value="AAA+_ATPase"/>
</dbReference>
<feature type="domain" description="ABC transporter" evidence="6">
    <location>
        <begin position="28"/>
        <end position="290"/>
    </location>
</feature>
<gene>
    <name evidence="7" type="ORF">CC85DRAFT_282074</name>
</gene>
<dbReference type="EMBL" id="KQ087179">
    <property type="protein sequence ID" value="KLT45936.1"/>
    <property type="molecule type" value="Genomic_DNA"/>
</dbReference>
<dbReference type="GO" id="GO:0005524">
    <property type="term" value="F:ATP binding"/>
    <property type="evidence" value="ECO:0007669"/>
    <property type="project" value="UniProtKB-KW"/>
</dbReference>
<protein>
    <submittedName>
        <fullName evidence="7">p-loop containing nucleoside triphosphate hydrolase protein</fullName>
    </submittedName>
</protein>
<keyword evidence="8" id="KW-1185">Reference proteome</keyword>
<feature type="region of interest" description="Disordered" evidence="5">
    <location>
        <begin position="280"/>
        <end position="303"/>
    </location>
</feature>
<feature type="domain" description="ABC transporter" evidence="6">
    <location>
        <begin position="305"/>
        <end position="557"/>
    </location>
</feature>
<feature type="compositionally biased region" description="Basic and acidic residues" evidence="5">
    <location>
        <begin position="280"/>
        <end position="295"/>
    </location>
</feature>
<keyword evidence="2" id="KW-0813">Transport</keyword>
<dbReference type="PROSITE" id="PS00211">
    <property type="entry name" value="ABC_TRANSPORTER_1"/>
    <property type="match status" value="1"/>
</dbReference>
<dbReference type="PROSITE" id="PS50893">
    <property type="entry name" value="ABC_TRANSPORTER_2"/>
    <property type="match status" value="2"/>
</dbReference>
<organism evidence="7 8">
    <name type="scientific">Cutaneotrichosporon oleaginosum</name>
    <dbReference type="NCBI Taxonomy" id="879819"/>
    <lineage>
        <taxon>Eukaryota</taxon>
        <taxon>Fungi</taxon>
        <taxon>Dikarya</taxon>
        <taxon>Basidiomycota</taxon>
        <taxon>Agaricomycotina</taxon>
        <taxon>Tremellomycetes</taxon>
        <taxon>Trichosporonales</taxon>
        <taxon>Trichosporonaceae</taxon>
        <taxon>Cutaneotrichosporon</taxon>
    </lineage>
</organism>
<evidence type="ECO:0000256" key="1">
    <source>
        <dbReference type="ARBA" id="ARBA00005417"/>
    </source>
</evidence>
<dbReference type="SMART" id="SM00382">
    <property type="entry name" value="AAA"/>
    <property type="match status" value="1"/>
</dbReference>
<dbReference type="PANTHER" id="PTHR43117">
    <property type="entry name" value="OSMOPROTECTANT IMPORT ATP-BINDING PROTEIN OSMV"/>
    <property type="match status" value="1"/>
</dbReference>
<dbReference type="GO" id="GO:0016887">
    <property type="term" value="F:ATP hydrolysis activity"/>
    <property type="evidence" value="ECO:0007669"/>
    <property type="project" value="InterPro"/>
</dbReference>
<name>A0A0J0XY16_9TREE</name>
<dbReference type="RefSeq" id="XP_018282427.1">
    <property type="nucleotide sequence ID" value="XM_018421847.1"/>
</dbReference>
<dbReference type="OrthoDB" id="10255969at2759"/>
<dbReference type="Pfam" id="PF00005">
    <property type="entry name" value="ABC_tran"/>
    <property type="match status" value="2"/>
</dbReference>
<evidence type="ECO:0000256" key="2">
    <source>
        <dbReference type="ARBA" id="ARBA00022448"/>
    </source>
</evidence>
<proteinExistence type="inferred from homology"/>
<dbReference type="STRING" id="879819.A0A0J0XY16"/>
<evidence type="ECO:0000313" key="8">
    <source>
        <dbReference type="Proteomes" id="UP000053611"/>
    </source>
</evidence>
<dbReference type="SUPFAM" id="SSF52540">
    <property type="entry name" value="P-loop containing nucleoside triphosphate hydrolases"/>
    <property type="match status" value="2"/>
</dbReference>
<evidence type="ECO:0000256" key="4">
    <source>
        <dbReference type="ARBA" id="ARBA00022840"/>
    </source>
</evidence>
<dbReference type="InterPro" id="IPR017871">
    <property type="entry name" value="ABC_transporter-like_CS"/>
</dbReference>
<evidence type="ECO:0000313" key="7">
    <source>
        <dbReference type="EMBL" id="KLT45936.1"/>
    </source>
</evidence>
<keyword evidence="7" id="KW-0378">Hydrolase</keyword>
<dbReference type="GeneID" id="28982450"/>
<sequence length="557" mass="61970">MFRTAVRLQWKRRAGGAQGGPIRPVPLVRLPPKARVFPFGSVSEESALLRFPEQGWKVNDGGSEGWAIVGDAPGRRLAVETVLGRHRIAPNSPPPGPLPVNAKLPPTDAIDRETWKPVQYLAFAKPSTSGEFTDYTARYGALQEEDKLTVRQRLEASFGPSAQAAKNVFEAMTLLGMQHLVDMPYIALSSGQMRRARIATALMTRPAMMLLEEPMAGLDAQSRLVVDDVLGAVNAGEREARIVLVLRDREEDLPSWITNIVDVREGEVWVGTRRQWDVRRSAQSRREQKEEKPDGSRTSNESPLVRLSHVSVSYAEGTRPVLKDVDWVIRPGDKWHLQGANGSGKTTLLSLILGHHPQSYSLPPAALTLFSQPRRMVPTPILRRLIGHTSPEVFSAFPRNMGMTAAQVIATGYEGVFSRRPINEEQKVRILSLLEFFAPHLATTRTGEPADMTAREIGNRNFAHYTPAQQALLVFLRAIVARPPLLILDEPTQGVDEGIWRRCFELLKKEWEEMEESGTEQACVVVSHYDDEVPWRNGKVLRLEDGVATIPGDAPKV</sequence>